<evidence type="ECO:0000313" key="6">
    <source>
        <dbReference type="WBParaSite" id="Pan_g1342.t1"/>
    </source>
</evidence>
<dbReference type="WBParaSite" id="Pan_g1342.t1">
    <property type="protein sequence ID" value="Pan_g1342.t1"/>
    <property type="gene ID" value="Pan_g1342"/>
</dbReference>
<dbReference type="Pfam" id="PF01207">
    <property type="entry name" value="Dus"/>
    <property type="match status" value="1"/>
</dbReference>
<evidence type="ECO:0000256" key="1">
    <source>
        <dbReference type="ARBA" id="ARBA00022857"/>
    </source>
</evidence>
<dbReference type="Gene3D" id="3.20.20.70">
    <property type="entry name" value="Aldolase class I"/>
    <property type="match status" value="1"/>
</dbReference>
<dbReference type="InterPro" id="IPR035587">
    <property type="entry name" value="DUS-like_FMN-bd"/>
</dbReference>
<reference evidence="6" key="2">
    <citation type="submission" date="2020-10" db="UniProtKB">
        <authorList>
            <consortium name="WormBaseParasite"/>
        </authorList>
    </citation>
    <scope>IDENTIFICATION</scope>
</reference>
<dbReference type="AlphaFoldDB" id="A0A7E4UVS4"/>
<evidence type="ECO:0000256" key="2">
    <source>
        <dbReference type="ARBA" id="ARBA00023027"/>
    </source>
</evidence>
<dbReference type="Proteomes" id="UP000492821">
    <property type="component" value="Unassembled WGS sequence"/>
</dbReference>
<dbReference type="GO" id="GO:0017150">
    <property type="term" value="F:tRNA dihydrouridine synthase activity"/>
    <property type="evidence" value="ECO:0007669"/>
    <property type="project" value="TreeGrafter"/>
</dbReference>
<organism evidence="5 6">
    <name type="scientific">Panagrellus redivivus</name>
    <name type="common">Microworm</name>
    <dbReference type="NCBI Taxonomy" id="6233"/>
    <lineage>
        <taxon>Eukaryota</taxon>
        <taxon>Metazoa</taxon>
        <taxon>Ecdysozoa</taxon>
        <taxon>Nematoda</taxon>
        <taxon>Chromadorea</taxon>
        <taxon>Rhabditida</taxon>
        <taxon>Tylenchina</taxon>
        <taxon>Panagrolaimomorpha</taxon>
        <taxon>Panagrolaimoidea</taxon>
        <taxon>Panagrolaimidae</taxon>
        <taxon>Panagrellus</taxon>
    </lineage>
</organism>
<dbReference type="PANTHER" id="PTHR11082">
    <property type="entry name" value="TRNA-DIHYDROURIDINE SYNTHASE"/>
    <property type="match status" value="1"/>
</dbReference>
<protein>
    <submittedName>
        <fullName evidence="6">Dus domain-containing protein</fullName>
    </submittedName>
</protein>
<keyword evidence="1" id="KW-0521">NADP</keyword>
<evidence type="ECO:0000259" key="4">
    <source>
        <dbReference type="Pfam" id="PF01207"/>
    </source>
</evidence>
<dbReference type="SUPFAM" id="SSF51395">
    <property type="entry name" value="FMN-linked oxidoreductases"/>
    <property type="match status" value="1"/>
</dbReference>
<evidence type="ECO:0000313" key="5">
    <source>
        <dbReference type="Proteomes" id="UP000492821"/>
    </source>
</evidence>
<keyword evidence="5" id="KW-1185">Reference proteome</keyword>
<feature type="region of interest" description="Disordered" evidence="3">
    <location>
        <begin position="502"/>
        <end position="521"/>
    </location>
</feature>
<dbReference type="InterPro" id="IPR013785">
    <property type="entry name" value="Aldolase_TIM"/>
</dbReference>
<dbReference type="PANTHER" id="PTHR11082:SF5">
    <property type="entry name" value="TRNA-DIHYDROURIDINE(16_17) SYNTHASE [NAD(P)(+)]-LIKE"/>
    <property type="match status" value="1"/>
</dbReference>
<reference evidence="5" key="1">
    <citation type="journal article" date="2013" name="Genetics">
        <title>The draft genome and transcriptome of Panagrellus redivivus are shaped by the harsh demands of a free-living lifestyle.</title>
        <authorList>
            <person name="Srinivasan J."/>
            <person name="Dillman A.R."/>
            <person name="Macchietto M.G."/>
            <person name="Heikkinen L."/>
            <person name="Lakso M."/>
            <person name="Fracchia K.M."/>
            <person name="Antoshechkin I."/>
            <person name="Mortazavi A."/>
            <person name="Wong G."/>
            <person name="Sternberg P.W."/>
        </authorList>
    </citation>
    <scope>NUCLEOTIDE SEQUENCE [LARGE SCALE GENOMIC DNA]</scope>
    <source>
        <strain evidence="5">MT8872</strain>
    </source>
</reference>
<feature type="domain" description="DUS-like FMN-binding" evidence="4">
    <location>
        <begin position="31"/>
        <end position="277"/>
    </location>
</feature>
<evidence type="ECO:0000256" key="3">
    <source>
        <dbReference type="SAM" id="MobiDB-lite"/>
    </source>
</evidence>
<keyword evidence="2" id="KW-0520">NAD</keyword>
<accession>A0A7E4UVS4</accession>
<proteinExistence type="predicted"/>
<dbReference type="CDD" id="cd02801">
    <property type="entry name" value="DUS_like_FMN"/>
    <property type="match status" value="1"/>
</dbReference>
<name>A0A7E4UVS4_PANRE</name>
<sequence length="521" mass="57840">MLIHGSNCWYCGDRIIASLTGNVTCADNKNELAFRELMRAHGADLAFSPMIKADQFVSDPAYREKSLGTWKGERHKPFIIQFVGTNPETFLIACRYVEGYCDGVDIDLSYSEEIAQMENLCLQNKRDRYVSIVSKVFKKCLLPISVKMRCEETTADTIEYAKLLEEAGASMITVHGRTQEMTGVSTGIADWSHIAAVKSELHIPVIANGNIQLPGDVERCIQATGCDAVMSAEGILYNPYLFENTFKPNVQVAREYVSYAKMFSATMSAVTEHIFRICQYSPPYKADYPKITTITWIDGHAVLQFANGTYSKWTPCGQYVTDTEFSLLEIPSRDIVDVSSNVDPANCKQMKIKGTLLTPTVLSIFQRFSAARYTINCPTTTEITYKELFASLNGAKEVIISNSIPGSLAEAFDSISITNLMRLEVTDSVPKAQSIFEFTKHQDPEFSMVVSIPGKEDGSAFHCDVNTHFSHIRKSKQTIELKTTYESMLFFPNHAKFALGNNDSDESSGGSSECASPPLCA</sequence>